<evidence type="ECO:0000256" key="1">
    <source>
        <dbReference type="ARBA" id="ARBA00022443"/>
    </source>
</evidence>
<dbReference type="InterPro" id="IPR020635">
    <property type="entry name" value="Tyr_kinase_cat_dom"/>
</dbReference>
<dbReference type="Pfam" id="PF00017">
    <property type="entry name" value="SH2"/>
    <property type="match status" value="1"/>
</dbReference>
<organism evidence="16 17">
    <name type="scientific">Sinocyclocheilus anshuiensis</name>
    <dbReference type="NCBI Taxonomy" id="1608454"/>
    <lineage>
        <taxon>Eukaryota</taxon>
        <taxon>Metazoa</taxon>
        <taxon>Chordata</taxon>
        <taxon>Craniata</taxon>
        <taxon>Vertebrata</taxon>
        <taxon>Euteleostomi</taxon>
        <taxon>Actinopterygii</taxon>
        <taxon>Neopterygii</taxon>
        <taxon>Teleostei</taxon>
        <taxon>Ostariophysi</taxon>
        <taxon>Cypriniformes</taxon>
        <taxon>Cyprinidae</taxon>
        <taxon>Cyprininae</taxon>
        <taxon>Sinocyclocheilus</taxon>
    </lineage>
</organism>
<sequence length="518" mass="58445">MGGTKSKPKELGPRSRSLDDGTGGHHHSPNQSSFTPNRSPPVDGSRRGTQPNIISAEQALFGGVNSNNSITSPHRVGTLSGGVTTFVALYDYESRTATDLKHKNTRDWWLARSLTTGESGYIPSNYVAPSDSIQAEEWYFGKITRRDSERLLLSLENRRGTFLVRESETTKGAYCLSVLDYDNVKGLNVKHYKIRKLDSGGFYITSRTQFSTLQQLVNHYHQHADGLCHCLTDVCPVLKPQTQGLARDAWEIPRDSLRLDVKLGQGCFGEVWMGTWNGTTCVAIKTLKPGTMSPEAFLQEAQVMKKLRHEKLVQLYAVVSEEPIYIVTEYMGQGQYRDPVHYIGPKMSKKRELAIASGMAYVERMNYVHRDLRAANILVGDNLVCKVADFGLARLIEDNEYTARQGAKFPIKWTAPEAALYGRFTIKSDVWSFGVLLTELATKGRVPYPGMVNREVLDQVERGYRMPCPAECPESLHELMLTCWRKEPEERPTFEYLQSFLEDYFTSTEPQYQPGENL</sequence>
<evidence type="ECO:0000256" key="6">
    <source>
        <dbReference type="ARBA" id="ARBA00022840"/>
    </source>
</evidence>
<evidence type="ECO:0000256" key="8">
    <source>
        <dbReference type="ARBA" id="ARBA00023288"/>
    </source>
</evidence>
<dbReference type="EC" id="2.7.10.2" evidence="12"/>
<dbReference type="AlphaFoldDB" id="A0A671NFB4"/>
<reference evidence="16" key="1">
    <citation type="submission" date="2025-08" db="UniProtKB">
        <authorList>
            <consortium name="Ensembl"/>
        </authorList>
    </citation>
    <scope>IDENTIFICATION</scope>
</reference>
<evidence type="ECO:0000256" key="4">
    <source>
        <dbReference type="ARBA" id="ARBA00022741"/>
    </source>
</evidence>
<evidence type="ECO:0000256" key="5">
    <source>
        <dbReference type="ARBA" id="ARBA00022777"/>
    </source>
</evidence>
<keyword evidence="6 11" id="KW-0067">ATP-binding</keyword>
<keyword evidence="4 11" id="KW-0547">Nucleotide-binding</keyword>
<evidence type="ECO:0000313" key="17">
    <source>
        <dbReference type="Proteomes" id="UP000472260"/>
    </source>
</evidence>
<dbReference type="SUPFAM" id="SSF56112">
    <property type="entry name" value="Protein kinase-like (PK-like)"/>
    <property type="match status" value="1"/>
</dbReference>
<dbReference type="Gene3D" id="3.30.505.10">
    <property type="entry name" value="SH2 domain"/>
    <property type="match status" value="1"/>
</dbReference>
<dbReference type="FunFam" id="1.10.510.10:FF:000004">
    <property type="entry name" value="Tyrosine-protein kinase"/>
    <property type="match status" value="1"/>
</dbReference>
<keyword evidence="2 12" id="KW-0808">Transferase</keyword>
<dbReference type="PRINTS" id="PR00452">
    <property type="entry name" value="SH3DOMAIN"/>
</dbReference>
<dbReference type="FunFam" id="3.30.200.20:FF:000016">
    <property type="entry name" value="Tyrosine-protein kinase"/>
    <property type="match status" value="1"/>
</dbReference>
<dbReference type="InterPro" id="IPR017441">
    <property type="entry name" value="Protein_kinase_ATP_BS"/>
</dbReference>
<dbReference type="CDD" id="cd10365">
    <property type="entry name" value="SH2_Src_Src"/>
    <property type="match status" value="1"/>
</dbReference>
<dbReference type="InterPro" id="IPR050198">
    <property type="entry name" value="Non-receptor_tyrosine_kinases"/>
</dbReference>
<keyword evidence="3" id="KW-0519">Myristate</keyword>
<dbReference type="InterPro" id="IPR036860">
    <property type="entry name" value="SH2_dom_sf"/>
</dbReference>
<evidence type="ECO:0000259" key="14">
    <source>
        <dbReference type="PROSITE" id="PS50001"/>
    </source>
</evidence>
<evidence type="ECO:0000313" key="16">
    <source>
        <dbReference type="Ensembl" id="ENSSANP00000044744.1"/>
    </source>
</evidence>
<evidence type="ECO:0000256" key="9">
    <source>
        <dbReference type="ARBA" id="ARBA00051245"/>
    </source>
</evidence>
<dbReference type="InterPro" id="IPR011009">
    <property type="entry name" value="Kinase-like_dom_sf"/>
</dbReference>
<dbReference type="PROSITE" id="PS00107">
    <property type="entry name" value="PROTEIN_KINASE_ATP"/>
    <property type="match status" value="1"/>
</dbReference>
<dbReference type="SMART" id="SM00220">
    <property type="entry name" value="S_TKc"/>
    <property type="match status" value="1"/>
</dbReference>
<dbReference type="PROSITE" id="PS00109">
    <property type="entry name" value="PROTEIN_KINASE_TYR"/>
    <property type="match status" value="1"/>
</dbReference>
<dbReference type="InterPro" id="IPR000980">
    <property type="entry name" value="SH2"/>
</dbReference>
<dbReference type="InterPro" id="IPR001452">
    <property type="entry name" value="SH3_domain"/>
</dbReference>
<protein>
    <recommendedName>
        <fullName evidence="12">Tyrosine-protein kinase</fullName>
        <ecNumber evidence="12">2.7.10.2</ecNumber>
    </recommendedName>
</protein>
<evidence type="ECO:0000256" key="11">
    <source>
        <dbReference type="PROSITE-ProRule" id="PRU10141"/>
    </source>
</evidence>
<dbReference type="PANTHER" id="PTHR24418">
    <property type="entry name" value="TYROSINE-PROTEIN KINASE"/>
    <property type="match status" value="1"/>
</dbReference>
<reference evidence="16" key="2">
    <citation type="submission" date="2025-09" db="UniProtKB">
        <authorList>
            <consortium name="Ensembl"/>
        </authorList>
    </citation>
    <scope>IDENTIFICATION</scope>
</reference>
<evidence type="ECO:0000256" key="3">
    <source>
        <dbReference type="ARBA" id="ARBA00022707"/>
    </source>
</evidence>
<comment type="catalytic activity">
    <reaction evidence="9 12">
        <text>L-tyrosyl-[protein] + ATP = O-phospho-L-tyrosyl-[protein] + ADP + H(+)</text>
        <dbReference type="Rhea" id="RHEA:10596"/>
        <dbReference type="Rhea" id="RHEA-COMP:10136"/>
        <dbReference type="Rhea" id="RHEA-COMP:20101"/>
        <dbReference type="ChEBI" id="CHEBI:15378"/>
        <dbReference type="ChEBI" id="CHEBI:30616"/>
        <dbReference type="ChEBI" id="CHEBI:46858"/>
        <dbReference type="ChEBI" id="CHEBI:61978"/>
        <dbReference type="ChEBI" id="CHEBI:456216"/>
        <dbReference type="EC" id="2.7.10.2"/>
    </reaction>
</comment>
<evidence type="ECO:0000256" key="10">
    <source>
        <dbReference type="PROSITE-ProRule" id="PRU00191"/>
    </source>
</evidence>
<dbReference type="PROSITE" id="PS50011">
    <property type="entry name" value="PROTEIN_KINASE_DOM"/>
    <property type="match status" value="1"/>
</dbReference>
<dbReference type="GO" id="GO:0005524">
    <property type="term" value="F:ATP binding"/>
    <property type="evidence" value="ECO:0007669"/>
    <property type="project" value="UniProtKB-UniRule"/>
</dbReference>
<keyword evidence="10" id="KW-0727">SH2 domain</keyword>
<gene>
    <name evidence="16" type="primary">LOC107664192</name>
</gene>
<evidence type="ECO:0000256" key="13">
    <source>
        <dbReference type="SAM" id="MobiDB-lite"/>
    </source>
</evidence>
<dbReference type="Ensembl" id="ENSSANT00000047591.1">
    <property type="protein sequence ID" value="ENSSANP00000044744.1"/>
    <property type="gene ID" value="ENSSANG00000021866.1"/>
</dbReference>
<comment type="similarity">
    <text evidence="12">Belongs to the protein kinase superfamily. Tyr protein kinase family.</text>
</comment>
<accession>A0A671NFB4</accession>
<dbReference type="SUPFAM" id="SSF55550">
    <property type="entry name" value="SH2 domain"/>
    <property type="match status" value="1"/>
</dbReference>
<dbReference type="InterPro" id="IPR036028">
    <property type="entry name" value="SH3-like_dom_sf"/>
</dbReference>
<feature type="region of interest" description="Disordered" evidence="13">
    <location>
        <begin position="1"/>
        <end position="49"/>
    </location>
</feature>
<dbReference type="SMART" id="SM00326">
    <property type="entry name" value="SH3"/>
    <property type="match status" value="1"/>
</dbReference>
<proteinExistence type="inferred from homology"/>
<keyword evidence="7 12" id="KW-0829">Tyrosine-protein kinase</keyword>
<dbReference type="InterPro" id="IPR008266">
    <property type="entry name" value="Tyr_kinase_AS"/>
</dbReference>
<evidence type="ECO:0000256" key="12">
    <source>
        <dbReference type="RuleBase" id="RU362096"/>
    </source>
</evidence>
<dbReference type="PROSITE" id="PS50001">
    <property type="entry name" value="SH2"/>
    <property type="match status" value="1"/>
</dbReference>
<dbReference type="Gene3D" id="3.30.200.20">
    <property type="entry name" value="Phosphorylase Kinase, domain 1"/>
    <property type="match status" value="1"/>
</dbReference>
<evidence type="ECO:0000256" key="2">
    <source>
        <dbReference type="ARBA" id="ARBA00022679"/>
    </source>
</evidence>
<feature type="domain" description="Protein kinase" evidence="15">
    <location>
        <begin position="257"/>
        <end position="505"/>
    </location>
</feature>
<dbReference type="InterPro" id="IPR001245">
    <property type="entry name" value="Ser-Thr/Tyr_kinase_cat_dom"/>
</dbReference>
<dbReference type="FunFam" id="3.30.505.10:FF:000001">
    <property type="entry name" value="Tyrosine-protein kinase"/>
    <property type="match status" value="1"/>
</dbReference>
<dbReference type="Gene3D" id="2.30.30.40">
    <property type="entry name" value="SH3 Domains"/>
    <property type="match status" value="1"/>
</dbReference>
<keyword evidence="8" id="KW-0449">Lipoprotein</keyword>
<dbReference type="SMART" id="SM00252">
    <property type="entry name" value="SH2"/>
    <property type="match status" value="1"/>
</dbReference>
<dbReference type="Gene3D" id="1.10.510.10">
    <property type="entry name" value="Transferase(Phosphotransferase) domain 1"/>
    <property type="match status" value="1"/>
</dbReference>
<evidence type="ECO:0000259" key="15">
    <source>
        <dbReference type="PROSITE" id="PS50011"/>
    </source>
</evidence>
<keyword evidence="1" id="KW-0728">SH3 domain</keyword>
<dbReference type="Pfam" id="PF07714">
    <property type="entry name" value="PK_Tyr_Ser-Thr"/>
    <property type="match status" value="1"/>
</dbReference>
<dbReference type="SUPFAM" id="SSF50044">
    <property type="entry name" value="SH3-domain"/>
    <property type="match status" value="1"/>
</dbReference>
<dbReference type="SMART" id="SM00219">
    <property type="entry name" value="TyrKc"/>
    <property type="match status" value="1"/>
</dbReference>
<keyword evidence="17" id="KW-1185">Reference proteome</keyword>
<dbReference type="PRINTS" id="PR00401">
    <property type="entry name" value="SH2DOMAIN"/>
</dbReference>
<dbReference type="PRINTS" id="PR00109">
    <property type="entry name" value="TYRKINASE"/>
</dbReference>
<name>A0A671NFB4_9TELE</name>
<keyword evidence="5 12" id="KW-0418">Kinase</keyword>
<evidence type="ECO:0000256" key="7">
    <source>
        <dbReference type="ARBA" id="ARBA00023137"/>
    </source>
</evidence>
<dbReference type="GO" id="GO:0004715">
    <property type="term" value="F:non-membrane spanning protein tyrosine kinase activity"/>
    <property type="evidence" value="ECO:0007669"/>
    <property type="project" value="UniProtKB-EC"/>
</dbReference>
<dbReference type="Proteomes" id="UP000472260">
    <property type="component" value="Unassembled WGS sequence"/>
</dbReference>
<dbReference type="InterPro" id="IPR000719">
    <property type="entry name" value="Prot_kinase_dom"/>
</dbReference>
<feature type="compositionally biased region" description="Basic and acidic residues" evidence="13">
    <location>
        <begin position="7"/>
        <end position="23"/>
    </location>
</feature>
<feature type="domain" description="SH2" evidence="14">
    <location>
        <begin position="138"/>
        <end position="237"/>
    </location>
</feature>
<feature type="binding site" evidence="11">
    <location>
        <position position="285"/>
    </location>
    <ligand>
        <name>ATP</name>
        <dbReference type="ChEBI" id="CHEBI:30616"/>
    </ligand>
</feature>